<dbReference type="Proteomes" id="UP001221142">
    <property type="component" value="Unassembled WGS sequence"/>
</dbReference>
<keyword evidence="2" id="KW-0489">Methyltransferase</keyword>
<name>A0AAD7B754_9AGAR</name>
<dbReference type="PANTHER" id="PTHR43861">
    <property type="entry name" value="TRANS-ACONITATE 2-METHYLTRANSFERASE-RELATED"/>
    <property type="match status" value="1"/>
</dbReference>
<organism evidence="2 3">
    <name type="scientific">Roridomyces roridus</name>
    <dbReference type="NCBI Taxonomy" id="1738132"/>
    <lineage>
        <taxon>Eukaryota</taxon>
        <taxon>Fungi</taxon>
        <taxon>Dikarya</taxon>
        <taxon>Basidiomycota</taxon>
        <taxon>Agaricomycotina</taxon>
        <taxon>Agaricomycetes</taxon>
        <taxon>Agaricomycetidae</taxon>
        <taxon>Agaricales</taxon>
        <taxon>Marasmiineae</taxon>
        <taxon>Mycenaceae</taxon>
        <taxon>Roridomyces</taxon>
    </lineage>
</organism>
<keyword evidence="2" id="KW-0808">Transferase</keyword>
<dbReference type="GO" id="GO:0032259">
    <property type="term" value="P:methylation"/>
    <property type="evidence" value="ECO:0007669"/>
    <property type="project" value="UniProtKB-KW"/>
</dbReference>
<dbReference type="SUPFAM" id="SSF53335">
    <property type="entry name" value="S-adenosyl-L-methionine-dependent methyltransferases"/>
    <property type="match status" value="1"/>
</dbReference>
<feature type="domain" description="Methyltransferase" evidence="1">
    <location>
        <begin position="10"/>
        <end position="122"/>
    </location>
</feature>
<dbReference type="AlphaFoldDB" id="A0AAD7B754"/>
<dbReference type="GO" id="GO:0008168">
    <property type="term" value="F:methyltransferase activity"/>
    <property type="evidence" value="ECO:0007669"/>
    <property type="project" value="UniProtKB-KW"/>
</dbReference>
<dbReference type="Pfam" id="PF13847">
    <property type="entry name" value="Methyltransf_31"/>
    <property type="match status" value="1"/>
</dbReference>
<dbReference type="CDD" id="cd02440">
    <property type="entry name" value="AdoMet_MTases"/>
    <property type="match status" value="1"/>
</dbReference>
<sequence length="246" mass="26257">MVDELGDITGKTVIDIGCGTGELAIVLARRVGRGGKVIGVDPEDRRIAIASQRAADHPELRVSFFVGTASDIVRIVDQQEVGQIDIVVMSSVLHWIEDKPAALRAIHSILAPGGMFGSSSGSGVKHPLEKKDNVLSQEPFRGYRKEGAAEFVSENELRALLVNAGFRVDTLSHLDEMVEFDNGAAAMGWLNASAFGNFTHVEYLPPGLQALATERIEEAYATIADATGVTGFPVTMLIVTASKNAV</sequence>
<evidence type="ECO:0000313" key="3">
    <source>
        <dbReference type="Proteomes" id="UP001221142"/>
    </source>
</evidence>
<accession>A0AAD7B754</accession>
<keyword evidence="3" id="KW-1185">Reference proteome</keyword>
<dbReference type="InterPro" id="IPR025714">
    <property type="entry name" value="Methyltranfer_dom"/>
</dbReference>
<comment type="caution">
    <text evidence="2">The sequence shown here is derived from an EMBL/GenBank/DDBJ whole genome shotgun (WGS) entry which is preliminary data.</text>
</comment>
<dbReference type="EMBL" id="JARKIF010000031">
    <property type="protein sequence ID" value="KAJ7612199.1"/>
    <property type="molecule type" value="Genomic_DNA"/>
</dbReference>
<gene>
    <name evidence="2" type="ORF">FB45DRAFT_759895</name>
</gene>
<dbReference type="Gene3D" id="3.40.50.150">
    <property type="entry name" value="Vaccinia Virus protein VP39"/>
    <property type="match status" value="1"/>
</dbReference>
<proteinExistence type="predicted"/>
<evidence type="ECO:0000313" key="2">
    <source>
        <dbReference type="EMBL" id="KAJ7612199.1"/>
    </source>
</evidence>
<protein>
    <submittedName>
        <fullName evidence="2">S-adenosyl-L-methionine-dependent methyltransferase</fullName>
    </submittedName>
</protein>
<reference evidence="2" key="1">
    <citation type="submission" date="2023-03" db="EMBL/GenBank/DDBJ databases">
        <title>Massive genome expansion in bonnet fungi (Mycena s.s.) driven by repeated elements and novel gene families across ecological guilds.</title>
        <authorList>
            <consortium name="Lawrence Berkeley National Laboratory"/>
            <person name="Harder C.B."/>
            <person name="Miyauchi S."/>
            <person name="Viragh M."/>
            <person name="Kuo A."/>
            <person name="Thoen E."/>
            <person name="Andreopoulos B."/>
            <person name="Lu D."/>
            <person name="Skrede I."/>
            <person name="Drula E."/>
            <person name="Henrissat B."/>
            <person name="Morin E."/>
            <person name="Kohler A."/>
            <person name="Barry K."/>
            <person name="LaButti K."/>
            <person name="Morin E."/>
            <person name="Salamov A."/>
            <person name="Lipzen A."/>
            <person name="Mereny Z."/>
            <person name="Hegedus B."/>
            <person name="Baldrian P."/>
            <person name="Stursova M."/>
            <person name="Weitz H."/>
            <person name="Taylor A."/>
            <person name="Grigoriev I.V."/>
            <person name="Nagy L.G."/>
            <person name="Martin F."/>
            <person name="Kauserud H."/>
        </authorList>
    </citation>
    <scope>NUCLEOTIDE SEQUENCE</scope>
    <source>
        <strain evidence="2">9284</strain>
    </source>
</reference>
<evidence type="ECO:0000259" key="1">
    <source>
        <dbReference type="Pfam" id="PF13847"/>
    </source>
</evidence>
<dbReference type="InterPro" id="IPR029063">
    <property type="entry name" value="SAM-dependent_MTases_sf"/>
</dbReference>